<protein>
    <recommendedName>
        <fullName evidence="2">Glycerol kinase</fullName>
    </recommendedName>
</protein>
<evidence type="ECO:0008006" key="2">
    <source>
        <dbReference type="Google" id="ProtNLM"/>
    </source>
</evidence>
<comment type="caution">
    <text evidence="1">The sequence shown here is derived from an EMBL/GenBank/DDBJ whole genome shotgun (WGS) entry which is preliminary data.</text>
</comment>
<sequence>IAAKWRVDKEFSPNMGEKTKEKLYRGWKKAVSRSLKWEEKEE</sequence>
<evidence type="ECO:0000313" key="1">
    <source>
        <dbReference type="EMBL" id="GAI67498.1"/>
    </source>
</evidence>
<reference evidence="1" key="1">
    <citation type="journal article" date="2014" name="Front. Microbiol.">
        <title>High frequency of phylogenetically diverse reductive dehalogenase-homologous genes in deep subseafloor sedimentary metagenomes.</title>
        <authorList>
            <person name="Kawai M."/>
            <person name="Futagami T."/>
            <person name="Toyoda A."/>
            <person name="Takaki Y."/>
            <person name="Nishi S."/>
            <person name="Hori S."/>
            <person name="Arai W."/>
            <person name="Tsubouchi T."/>
            <person name="Morono Y."/>
            <person name="Uchiyama I."/>
            <person name="Ito T."/>
            <person name="Fujiyama A."/>
            <person name="Inagaki F."/>
            <person name="Takami H."/>
        </authorList>
    </citation>
    <scope>NUCLEOTIDE SEQUENCE</scope>
    <source>
        <strain evidence="1">Expedition CK06-06</strain>
    </source>
</reference>
<name>X1QH19_9ZZZZ</name>
<accession>X1QH19</accession>
<gene>
    <name evidence="1" type="ORF">S12H4_02630</name>
</gene>
<feature type="non-terminal residue" evidence="1">
    <location>
        <position position="1"/>
    </location>
</feature>
<organism evidence="1">
    <name type="scientific">marine sediment metagenome</name>
    <dbReference type="NCBI Taxonomy" id="412755"/>
    <lineage>
        <taxon>unclassified sequences</taxon>
        <taxon>metagenomes</taxon>
        <taxon>ecological metagenomes</taxon>
    </lineage>
</organism>
<dbReference type="Gene3D" id="3.30.420.40">
    <property type="match status" value="1"/>
</dbReference>
<dbReference type="EMBL" id="BARW01000664">
    <property type="protein sequence ID" value="GAI67498.1"/>
    <property type="molecule type" value="Genomic_DNA"/>
</dbReference>
<proteinExistence type="predicted"/>
<dbReference type="AlphaFoldDB" id="X1QH19"/>